<accession>A0ACC3B547</accession>
<protein>
    <submittedName>
        <fullName evidence="1">Uncharacterized protein</fullName>
    </submittedName>
</protein>
<evidence type="ECO:0000313" key="1">
    <source>
        <dbReference type="EMBL" id="KAK1145497.1"/>
    </source>
</evidence>
<name>A0ACC3B547_9EURO</name>
<sequence length="94" mass="10396">MLNEITTPDLKAAFQIFILNCTNLSNLTTPTSTIFAALSSLLLRTTDTNTVNRTALNMAAHYDLSNDMFAAFLSPDMTYSQPDLTPTVPPRLRQ</sequence>
<gene>
    <name evidence="1" type="ORF">N8T08_004055</name>
</gene>
<keyword evidence="2" id="KW-1185">Reference proteome</keyword>
<comment type="caution">
    <text evidence="1">The sequence shown here is derived from an EMBL/GenBank/DDBJ whole genome shotgun (WGS) entry which is preliminary data.</text>
</comment>
<proteinExistence type="predicted"/>
<dbReference type="EMBL" id="JAOPJF010000023">
    <property type="protein sequence ID" value="KAK1145497.1"/>
    <property type="molecule type" value="Genomic_DNA"/>
</dbReference>
<reference evidence="1 2" key="1">
    <citation type="journal article" date="2023" name="ACS Omega">
        <title>Identification of the Neoaspergillic Acid Biosynthesis Gene Cluster by Establishing an In Vitro CRISPR-Ribonucleoprotein Genetic System in Aspergillus melleus.</title>
        <authorList>
            <person name="Yuan B."/>
            <person name="Grau M.F."/>
            <person name="Murata R.M."/>
            <person name="Torok T."/>
            <person name="Venkateswaran K."/>
            <person name="Stajich J.E."/>
            <person name="Wang C.C.C."/>
        </authorList>
    </citation>
    <scope>NUCLEOTIDE SEQUENCE [LARGE SCALE GENOMIC DNA]</scope>
    <source>
        <strain evidence="1 2">IMV 1140</strain>
    </source>
</reference>
<dbReference type="Proteomes" id="UP001177260">
    <property type="component" value="Unassembled WGS sequence"/>
</dbReference>
<evidence type="ECO:0000313" key="2">
    <source>
        <dbReference type="Proteomes" id="UP001177260"/>
    </source>
</evidence>
<organism evidence="1 2">
    <name type="scientific">Aspergillus melleus</name>
    <dbReference type="NCBI Taxonomy" id="138277"/>
    <lineage>
        <taxon>Eukaryota</taxon>
        <taxon>Fungi</taxon>
        <taxon>Dikarya</taxon>
        <taxon>Ascomycota</taxon>
        <taxon>Pezizomycotina</taxon>
        <taxon>Eurotiomycetes</taxon>
        <taxon>Eurotiomycetidae</taxon>
        <taxon>Eurotiales</taxon>
        <taxon>Aspergillaceae</taxon>
        <taxon>Aspergillus</taxon>
        <taxon>Aspergillus subgen. Circumdati</taxon>
    </lineage>
</organism>